<comment type="subcellular location">
    <subcellularLocation>
        <location evidence="1">Membrane</location>
        <topology evidence="1">Multi-pass membrane protein</topology>
    </subcellularLocation>
</comment>
<feature type="domain" description="POPDC1-3" evidence="7">
    <location>
        <begin position="17"/>
        <end position="234"/>
    </location>
</feature>
<dbReference type="GO" id="GO:0030552">
    <property type="term" value="F:cAMP binding"/>
    <property type="evidence" value="ECO:0007669"/>
    <property type="project" value="TreeGrafter"/>
</dbReference>
<feature type="transmembrane region" description="Helical" evidence="6">
    <location>
        <begin position="41"/>
        <end position="63"/>
    </location>
</feature>
<evidence type="ECO:0000256" key="4">
    <source>
        <dbReference type="ARBA" id="ARBA00022989"/>
    </source>
</evidence>
<dbReference type="GO" id="GO:0042391">
    <property type="term" value="P:regulation of membrane potential"/>
    <property type="evidence" value="ECO:0007669"/>
    <property type="project" value="TreeGrafter"/>
</dbReference>
<dbReference type="RefSeq" id="XP_022665282.1">
    <property type="nucleotide sequence ID" value="XM_022809547.1"/>
</dbReference>
<dbReference type="KEGG" id="vde:111252101"/>
<dbReference type="EnsemblMetazoa" id="XM_022809536">
    <property type="protein sequence ID" value="XP_022665271"/>
    <property type="gene ID" value="LOC111252101"/>
</dbReference>
<evidence type="ECO:0000256" key="5">
    <source>
        <dbReference type="ARBA" id="ARBA00023136"/>
    </source>
</evidence>
<organism evidence="8 9">
    <name type="scientific">Varroa destructor</name>
    <name type="common">Honeybee mite</name>
    <dbReference type="NCBI Taxonomy" id="109461"/>
    <lineage>
        <taxon>Eukaryota</taxon>
        <taxon>Metazoa</taxon>
        <taxon>Ecdysozoa</taxon>
        <taxon>Arthropoda</taxon>
        <taxon>Chelicerata</taxon>
        <taxon>Arachnida</taxon>
        <taxon>Acari</taxon>
        <taxon>Parasitiformes</taxon>
        <taxon>Mesostigmata</taxon>
        <taxon>Gamasina</taxon>
        <taxon>Dermanyssoidea</taxon>
        <taxon>Varroidae</taxon>
        <taxon>Varroa</taxon>
    </lineage>
</organism>
<dbReference type="AlphaFoldDB" id="A0A7M7KDR3"/>
<keyword evidence="5 6" id="KW-0472">Membrane</keyword>
<comment type="similarity">
    <text evidence="2">Belongs to the popeye family.</text>
</comment>
<sequence length="253" mass="29217">MAFMDNLPCQAGWLPTNHILFHFANVCLFLSYAVPSDIQGLLYLRVVLFFASLFFALWGWLVLCALDTFMWNAIFTVMNAVQIYLAYQMLPRKIRFIPVIERLHEKLFAPLKVSKEEFKPVYNAATEVIYFNEGELFELSYFANAVCLVIRGQIAMISNKKPVKEYYQYEFINPSSYFAPAPIKELSQSQEVHLTAVCTSTIILIWRREELHGVLSQDPHLQVVFDCLVYRQMAQERTSTPVGTAPPHQSRTQ</sequence>
<evidence type="ECO:0000313" key="9">
    <source>
        <dbReference type="Proteomes" id="UP000594260"/>
    </source>
</evidence>
<accession>A0A7M7KDR3</accession>
<evidence type="ECO:0000256" key="6">
    <source>
        <dbReference type="SAM" id="Phobius"/>
    </source>
</evidence>
<dbReference type="EnsemblMetazoa" id="XM_022809547">
    <property type="protein sequence ID" value="XP_022665282"/>
    <property type="gene ID" value="LOC111252101"/>
</dbReference>
<name>A0A7M7KDR3_VARDE</name>
<dbReference type="Pfam" id="PF04831">
    <property type="entry name" value="POPDC1-3"/>
    <property type="match status" value="1"/>
</dbReference>
<dbReference type="PANTHER" id="PTHR12101:SF1">
    <property type="entry name" value="BVES"/>
    <property type="match status" value="1"/>
</dbReference>
<dbReference type="InterPro" id="IPR006916">
    <property type="entry name" value="POPDC1-3"/>
</dbReference>
<proteinExistence type="inferred from homology"/>
<dbReference type="Proteomes" id="UP000594260">
    <property type="component" value="Unplaced"/>
</dbReference>
<dbReference type="SUPFAM" id="SSF51206">
    <property type="entry name" value="cAMP-binding domain-like"/>
    <property type="match status" value="1"/>
</dbReference>
<dbReference type="GO" id="GO:0051146">
    <property type="term" value="P:striated muscle cell differentiation"/>
    <property type="evidence" value="ECO:0007669"/>
    <property type="project" value="TreeGrafter"/>
</dbReference>
<dbReference type="GeneID" id="111252101"/>
<protein>
    <recommendedName>
        <fullName evidence="7">POPDC1-3 domain-containing protein</fullName>
    </recommendedName>
</protein>
<dbReference type="RefSeq" id="XP_022665271.1">
    <property type="nucleotide sequence ID" value="XM_022809536.1"/>
</dbReference>
<keyword evidence="4 6" id="KW-1133">Transmembrane helix</keyword>
<reference evidence="8" key="1">
    <citation type="submission" date="2021-01" db="UniProtKB">
        <authorList>
            <consortium name="EnsemblMetazoa"/>
        </authorList>
    </citation>
    <scope>IDENTIFICATION</scope>
</reference>
<evidence type="ECO:0000256" key="1">
    <source>
        <dbReference type="ARBA" id="ARBA00004141"/>
    </source>
</evidence>
<evidence type="ECO:0000256" key="2">
    <source>
        <dbReference type="ARBA" id="ARBA00007146"/>
    </source>
</evidence>
<dbReference type="GO" id="GO:0007507">
    <property type="term" value="P:heart development"/>
    <property type="evidence" value="ECO:0007669"/>
    <property type="project" value="TreeGrafter"/>
</dbReference>
<feature type="transmembrane region" description="Helical" evidence="6">
    <location>
        <begin position="69"/>
        <end position="87"/>
    </location>
</feature>
<dbReference type="GO" id="GO:0042383">
    <property type="term" value="C:sarcolemma"/>
    <property type="evidence" value="ECO:0007669"/>
    <property type="project" value="TreeGrafter"/>
</dbReference>
<evidence type="ECO:0000256" key="3">
    <source>
        <dbReference type="ARBA" id="ARBA00022692"/>
    </source>
</evidence>
<evidence type="ECO:0000259" key="7">
    <source>
        <dbReference type="Pfam" id="PF04831"/>
    </source>
</evidence>
<keyword evidence="3 6" id="KW-0812">Transmembrane</keyword>
<dbReference type="InParanoid" id="A0A7M7KDR3"/>
<dbReference type="OMA" id="IEEETHI"/>
<evidence type="ECO:0000313" key="8">
    <source>
        <dbReference type="EnsemblMetazoa" id="XP_022665282"/>
    </source>
</evidence>
<dbReference type="PANTHER" id="PTHR12101">
    <property type="entry name" value="POPEYE DOMAIN CONTAINING PROTEIN"/>
    <property type="match status" value="1"/>
</dbReference>
<keyword evidence="9" id="KW-1185">Reference proteome</keyword>
<feature type="transmembrane region" description="Helical" evidence="6">
    <location>
        <begin position="12"/>
        <end position="34"/>
    </location>
</feature>
<dbReference type="InterPro" id="IPR018490">
    <property type="entry name" value="cNMP-bd_dom_sf"/>
</dbReference>
<dbReference type="OrthoDB" id="425611at2759"/>
<dbReference type="InterPro" id="IPR055272">
    <property type="entry name" value="POPDC1-3_dom"/>
</dbReference>